<evidence type="ECO:0000313" key="3">
    <source>
        <dbReference type="Proteomes" id="UP001163846"/>
    </source>
</evidence>
<evidence type="ECO:0000256" key="1">
    <source>
        <dbReference type="SAM" id="MobiDB-lite"/>
    </source>
</evidence>
<sequence length="101" mass="11595">RHGLTQTTTGDLEEEEDGDDEEASIHGRRKSKVEFMPSVDTTHTIYYRGHWLRVCSGPTIVARNNDILKKLVLEAKRDYDKDAEQRVHTFKNLAAHMSSHC</sequence>
<feature type="region of interest" description="Disordered" evidence="1">
    <location>
        <begin position="1"/>
        <end position="29"/>
    </location>
</feature>
<comment type="caution">
    <text evidence="2">The sequence shown here is derived from an EMBL/GenBank/DDBJ whole genome shotgun (WGS) entry which is preliminary data.</text>
</comment>
<organism evidence="2 3">
    <name type="scientific">Lentinula raphanica</name>
    <dbReference type="NCBI Taxonomy" id="153919"/>
    <lineage>
        <taxon>Eukaryota</taxon>
        <taxon>Fungi</taxon>
        <taxon>Dikarya</taxon>
        <taxon>Basidiomycota</taxon>
        <taxon>Agaricomycotina</taxon>
        <taxon>Agaricomycetes</taxon>
        <taxon>Agaricomycetidae</taxon>
        <taxon>Agaricales</taxon>
        <taxon>Marasmiineae</taxon>
        <taxon>Omphalotaceae</taxon>
        <taxon>Lentinula</taxon>
    </lineage>
</organism>
<evidence type="ECO:0000313" key="2">
    <source>
        <dbReference type="EMBL" id="KAJ3834199.1"/>
    </source>
</evidence>
<reference evidence="2" key="1">
    <citation type="submission" date="2022-08" db="EMBL/GenBank/DDBJ databases">
        <authorList>
            <consortium name="DOE Joint Genome Institute"/>
            <person name="Min B."/>
            <person name="Riley R."/>
            <person name="Sierra-Patev S."/>
            <person name="Naranjo-Ortiz M."/>
            <person name="Looney B."/>
            <person name="Konkel Z."/>
            <person name="Slot J.C."/>
            <person name="Sakamoto Y."/>
            <person name="Steenwyk J.L."/>
            <person name="Rokas A."/>
            <person name="Carro J."/>
            <person name="Camarero S."/>
            <person name="Ferreira P."/>
            <person name="Molpeceres G."/>
            <person name="Ruiz-Duenas F.J."/>
            <person name="Serrano A."/>
            <person name="Henrissat B."/>
            <person name="Drula E."/>
            <person name="Hughes K.W."/>
            <person name="Mata J.L."/>
            <person name="Ishikawa N.K."/>
            <person name="Vargas-Isla R."/>
            <person name="Ushijima S."/>
            <person name="Smith C.A."/>
            <person name="Ahrendt S."/>
            <person name="Andreopoulos W."/>
            <person name="He G."/>
            <person name="Labutti K."/>
            <person name="Lipzen A."/>
            <person name="Ng V."/>
            <person name="Sandor L."/>
            <person name="Barry K."/>
            <person name="Martinez A.T."/>
            <person name="Xiao Y."/>
            <person name="Gibbons J.G."/>
            <person name="Terashima K."/>
            <person name="Hibbett D.S."/>
            <person name="Grigoriev I.V."/>
        </authorList>
    </citation>
    <scope>NUCLEOTIDE SEQUENCE</scope>
    <source>
        <strain evidence="2">TFB9207</strain>
    </source>
</reference>
<dbReference type="Proteomes" id="UP001163846">
    <property type="component" value="Unassembled WGS sequence"/>
</dbReference>
<feature type="non-terminal residue" evidence="2">
    <location>
        <position position="1"/>
    </location>
</feature>
<keyword evidence="3" id="KW-1185">Reference proteome</keyword>
<gene>
    <name evidence="2" type="ORF">F5878DRAFT_545265</name>
</gene>
<feature type="compositionally biased region" description="Low complexity" evidence="1">
    <location>
        <begin position="1"/>
        <end position="10"/>
    </location>
</feature>
<protein>
    <submittedName>
        <fullName evidence="2">Uncharacterized protein</fullName>
    </submittedName>
</protein>
<dbReference type="EMBL" id="MU806566">
    <property type="protein sequence ID" value="KAJ3834199.1"/>
    <property type="molecule type" value="Genomic_DNA"/>
</dbReference>
<feature type="compositionally biased region" description="Acidic residues" evidence="1">
    <location>
        <begin position="11"/>
        <end position="22"/>
    </location>
</feature>
<name>A0AA38P0T1_9AGAR</name>
<proteinExistence type="predicted"/>
<dbReference type="AlphaFoldDB" id="A0AA38P0T1"/>
<accession>A0AA38P0T1</accession>